<evidence type="ECO:0000313" key="1">
    <source>
        <dbReference type="EMBL" id="KAJ2974231.1"/>
    </source>
</evidence>
<gene>
    <name evidence="1" type="ORF">NQ176_g6165</name>
</gene>
<sequence length="176" mass="19637">MQLEAKRTALVFADLQNEFLEPFGSYYPMIADKLKELHVYDNIEKLLQAAQDSDIFTVHSPHYYYPTDLQWVASPQAIADYLIRVPNGFVARSDPVSLDGFVGSGADYPERLKKYLMNVCVDEALVDCKKPLAYAVGNVVQVARTQLVRYEASDGMLADDGDAIDGVGRHSKSWGL</sequence>
<proteinExistence type="predicted"/>
<name>A0ACC1N6X6_9HYPO</name>
<comment type="caution">
    <text evidence="1">The sequence shown here is derived from an EMBL/GenBank/DDBJ whole genome shotgun (WGS) entry which is preliminary data.</text>
</comment>
<reference evidence="1" key="1">
    <citation type="submission" date="2022-08" db="EMBL/GenBank/DDBJ databases">
        <title>Genome Sequence of Lecanicillium fungicola.</title>
        <authorList>
            <person name="Buettner E."/>
        </authorList>
    </citation>
    <scope>NUCLEOTIDE SEQUENCE</scope>
    <source>
        <strain evidence="1">Babe33</strain>
    </source>
</reference>
<keyword evidence="2" id="KW-1185">Reference proteome</keyword>
<accession>A0ACC1N6X6</accession>
<organism evidence="1 2">
    <name type="scientific">Zarea fungicola</name>
    <dbReference type="NCBI Taxonomy" id="93591"/>
    <lineage>
        <taxon>Eukaryota</taxon>
        <taxon>Fungi</taxon>
        <taxon>Dikarya</taxon>
        <taxon>Ascomycota</taxon>
        <taxon>Pezizomycotina</taxon>
        <taxon>Sordariomycetes</taxon>
        <taxon>Hypocreomycetidae</taxon>
        <taxon>Hypocreales</taxon>
        <taxon>Cordycipitaceae</taxon>
        <taxon>Zarea</taxon>
    </lineage>
</organism>
<protein>
    <submittedName>
        <fullName evidence="1">Uncharacterized protein</fullName>
    </submittedName>
</protein>
<evidence type="ECO:0000313" key="2">
    <source>
        <dbReference type="Proteomes" id="UP001143910"/>
    </source>
</evidence>
<dbReference type="Proteomes" id="UP001143910">
    <property type="component" value="Unassembled WGS sequence"/>
</dbReference>
<dbReference type="EMBL" id="JANJQO010000857">
    <property type="protein sequence ID" value="KAJ2974231.1"/>
    <property type="molecule type" value="Genomic_DNA"/>
</dbReference>